<protein>
    <submittedName>
        <fullName evidence="2">Nucleoside kinase</fullName>
    </submittedName>
</protein>
<comment type="caution">
    <text evidence="2">The sequence shown here is derived from an EMBL/GenBank/DDBJ whole genome shotgun (WGS) entry which is preliminary data.</text>
</comment>
<keyword evidence="2" id="KW-0418">Kinase</keyword>
<evidence type="ECO:0000313" key="3">
    <source>
        <dbReference type="Proteomes" id="UP001400965"/>
    </source>
</evidence>
<dbReference type="PANTHER" id="PTHR10285">
    <property type="entry name" value="URIDINE KINASE"/>
    <property type="match status" value="1"/>
</dbReference>
<keyword evidence="3" id="KW-1185">Reference proteome</keyword>
<proteinExistence type="predicted"/>
<dbReference type="EMBL" id="BAAACP010000006">
    <property type="protein sequence ID" value="GAA0863284.1"/>
    <property type="molecule type" value="Genomic_DNA"/>
</dbReference>
<organism evidence="2 3">
    <name type="scientific">Paraclostridium tenue</name>
    <dbReference type="NCBI Taxonomy" id="1737"/>
    <lineage>
        <taxon>Bacteria</taxon>
        <taxon>Bacillati</taxon>
        <taxon>Bacillota</taxon>
        <taxon>Clostridia</taxon>
        <taxon>Peptostreptococcales</taxon>
        <taxon>Peptostreptococcaceae</taxon>
        <taxon>Paraclostridium</taxon>
    </lineage>
</organism>
<dbReference type="InterPro" id="IPR012675">
    <property type="entry name" value="Beta-grasp_dom_sf"/>
</dbReference>
<dbReference type="SUPFAM" id="SSF81271">
    <property type="entry name" value="TGS-like"/>
    <property type="match status" value="1"/>
</dbReference>
<name>A0ABP3XC72_9FIRM</name>
<dbReference type="InterPro" id="IPR012676">
    <property type="entry name" value="TGS-like"/>
</dbReference>
<dbReference type="GO" id="GO:0016301">
    <property type="term" value="F:kinase activity"/>
    <property type="evidence" value="ECO:0007669"/>
    <property type="project" value="UniProtKB-KW"/>
</dbReference>
<evidence type="ECO:0000259" key="1">
    <source>
        <dbReference type="Pfam" id="PF00485"/>
    </source>
</evidence>
<gene>
    <name evidence="2" type="ORF">GCM10008917_12050</name>
</gene>
<dbReference type="Gene3D" id="3.10.20.30">
    <property type="match status" value="1"/>
</dbReference>
<dbReference type="SUPFAM" id="SSF52540">
    <property type="entry name" value="P-loop containing nucleoside triphosphate hydrolases"/>
    <property type="match status" value="1"/>
</dbReference>
<feature type="domain" description="Phosphoribulokinase/uridine kinase" evidence="1">
    <location>
        <begin position="287"/>
        <end position="485"/>
    </location>
</feature>
<dbReference type="Gene3D" id="3.40.50.300">
    <property type="entry name" value="P-loop containing nucleotide triphosphate hydrolases"/>
    <property type="match status" value="1"/>
</dbReference>
<dbReference type="CDD" id="cd02028">
    <property type="entry name" value="UMPK_like"/>
    <property type="match status" value="1"/>
</dbReference>
<dbReference type="RefSeq" id="WP_346043875.1">
    <property type="nucleotide sequence ID" value="NZ_BAAACP010000006.1"/>
</dbReference>
<sequence length="551" mass="63590">MCNINVKIGESNYKYKKGVILENIAKDLSSKYKGIITLGKIDNKLKDLSTELNKDCNLEFIDTTIADGMRVYTRTLSFIFIKACEELYPNCKVTIEHSLSNGLYCEVKIGKQNLNDEILDKIKAQVKSIIDRNENIEKIVTNRENAIKIFEERHDYIKAELLKYKEYDDVKIYKCGSYINHFYGHMLPSTGCVTVFDIKKWKSGVVILGPSKLDKTKAQEFIPQHKLSNIYKESELWSDLIGVGEVVSLNKAITENKYSEIIRIVEALHEKKISQIADIIKENNKRVILIAAPSSSGKTSFAHRLSIQLKVNNLHPVPISLDDYFVNREDTPLDEFGNYDFESIYAIDLDLFNSDLEKLLKGEEIKLPKFNFKTGKREFSGKTLKIDKDQPIILEGIHALNPMLTKSIDEKDKFKIYISVLTQINLDNHNRIPTTDLRLIRRIVRDYNFRGYSAEKTILNWDSVRRGEDKNIFPYQEEADIMFNSACLYELAILKKYAKPLLEEIKDDNEAFIEANRVLKFLQYFVELDDELDIPPTSIIREFIGGSRIVD</sequence>
<keyword evidence="2" id="KW-0808">Transferase</keyword>
<dbReference type="SUPFAM" id="SSF55186">
    <property type="entry name" value="ThrRS/AlaRS common domain"/>
    <property type="match status" value="1"/>
</dbReference>
<dbReference type="Proteomes" id="UP001400965">
    <property type="component" value="Unassembled WGS sequence"/>
</dbReference>
<dbReference type="Gene3D" id="3.30.980.10">
    <property type="entry name" value="Threonyl-trna Synthetase, Chain A, domain 2"/>
    <property type="match status" value="1"/>
</dbReference>
<dbReference type="InterPro" id="IPR006083">
    <property type="entry name" value="PRK/URK"/>
</dbReference>
<evidence type="ECO:0000313" key="2">
    <source>
        <dbReference type="EMBL" id="GAA0863284.1"/>
    </source>
</evidence>
<dbReference type="InterPro" id="IPR027417">
    <property type="entry name" value="P-loop_NTPase"/>
</dbReference>
<dbReference type="Pfam" id="PF00485">
    <property type="entry name" value="PRK"/>
    <property type="match status" value="1"/>
</dbReference>
<dbReference type="InterPro" id="IPR018163">
    <property type="entry name" value="Thr/Ala-tRNA-synth_IIc_edit"/>
</dbReference>
<accession>A0ABP3XC72</accession>
<reference evidence="3" key="1">
    <citation type="journal article" date="2019" name="Int. J. Syst. Evol. Microbiol.">
        <title>The Global Catalogue of Microorganisms (GCM) 10K type strain sequencing project: providing services to taxonomists for standard genome sequencing and annotation.</title>
        <authorList>
            <consortium name="The Broad Institute Genomics Platform"/>
            <consortium name="The Broad Institute Genome Sequencing Center for Infectious Disease"/>
            <person name="Wu L."/>
            <person name="Ma J."/>
        </authorList>
    </citation>
    <scope>NUCLEOTIDE SEQUENCE [LARGE SCALE GENOMIC DNA]</scope>
    <source>
        <strain evidence="3">JCM 6486</strain>
    </source>
</reference>